<feature type="transmembrane region" description="Helical" evidence="12">
    <location>
        <begin position="150"/>
        <end position="167"/>
    </location>
</feature>
<dbReference type="PANTHER" id="PTHR46283">
    <property type="entry name" value="E3 UBIQUITIN-PROTEIN LIGASE MARCH5"/>
    <property type="match status" value="1"/>
</dbReference>
<keyword evidence="4" id="KW-0863">Zinc-finger</keyword>
<keyword evidence="3" id="KW-0479">Metal-binding</keyword>
<dbReference type="SUPFAM" id="SSF57850">
    <property type="entry name" value="RING/U-box"/>
    <property type="match status" value="1"/>
</dbReference>
<evidence type="ECO:0000259" key="13">
    <source>
        <dbReference type="PROSITE" id="PS51292"/>
    </source>
</evidence>
<reference evidence="16" key="2">
    <citation type="submission" date="2025-04" db="UniProtKB">
        <authorList>
            <consortium name="RefSeq"/>
        </authorList>
    </citation>
    <scope>IDENTIFICATION</scope>
    <source>
        <tissue evidence="16">Whole body</tissue>
    </source>
</reference>
<feature type="transmembrane region" description="Helical" evidence="12">
    <location>
        <begin position="220"/>
        <end position="239"/>
    </location>
</feature>
<dbReference type="SMART" id="SM00744">
    <property type="entry name" value="RINGv"/>
    <property type="match status" value="1"/>
</dbReference>
<evidence type="ECO:0000256" key="8">
    <source>
        <dbReference type="ARBA" id="ARBA00040151"/>
    </source>
</evidence>
<keyword evidence="15" id="KW-1185">Reference proteome</keyword>
<evidence type="ECO:0000256" key="4">
    <source>
        <dbReference type="ARBA" id="ARBA00022771"/>
    </source>
</evidence>
<dbReference type="GO" id="GO:0008270">
    <property type="term" value="F:zinc ion binding"/>
    <property type="evidence" value="ECO:0007669"/>
    <property type="project" value="UniProtKB-KW"/>
</dbReference>
<keyword evidence="5" id="KW-0862">Zinc</keyword>
<dbReference type="GO" id="GO:0016020">
    <property type="term" value="C:membrane"/>
    <property type="evidence" value="ECO:0007669"/>
    <property type="project" value="UniProtKB-SubCell"/>
</dbReference>
<dbReference type="OrthoDB" id="5817083at2759"/>
<feature type="domain" description="RING-CH-type" evidence="13">
    <location>
        <begin position="15"/>
        <end position="86"/>
    </location>
</feature>
<evidence type="ECO:0000313" key="15">
    <source>
        <dbReference type="Proteomes" id="UP000694846"/>
    </source>
</evidence>
<dbReference type="RefSeq" id="XP_025406760.1">
    <property type="nucleotide sequence ID" value="XM_025550975.1"/>
</dbReference>
<evidence type="ECO:0000256" key="6">
    <source>
        <dbReference type="ARBA" id="ARBA00022989"/>
    </source>
</evidence>
<reference evidence="14" key="1">
    <citation type="submission" date="2018-04" db="EMBL/GenBank/DDBJ databases">
        <title>Transcriptome assembly of Sipha flava.</title>
        <authorList>
            <person name="Scully E.D."/>
            <person name="Geib S.M."/>
            <person name="Palmer N.A."/>
            <person name="Koch K."/>
            <person name="Bradshaw J."/>
            <person name="Heng-Moss T."/>
            <person name="Sarath G."/>
        </authorList>
    </citation>
    <scope>NUCLEOTIDE SEQUENCE</scope>
</reference>
<evidence type="ECO:0000256" key="11">
    <source>
        <dbReference type="ARBA" id="ARBA00043231"/>
    </source>
</evidence>
<evidence type="ECO:0000256" key="3">
    <source>
        <dbReference type="ARBA" id="ARBA00022723"/>
    </source>
</evidence>
<evidence type="ECO:0000256" key="12">
    <source>
        <dbReference type="SAM" id="Phobius"/>
    </source>
</evidence>
<feature type="transmembrane region" description="Helical" evidence="12">
    <location>
        <begin position="107"/>
        <end position="130"/>
    </location>
</feature>
<accession>A0A2S2Q1R1</accession>
<organism evidence="14">
    <name type="scientific">Sipha flava</name>
    <name type="common">yellow sugarcane aphid</name>
    <dbReference type="NCBI Taxonomy" id="143950"/>
    <lineage>
        <taxon>Eukaryota</taxon>
        <taxon>Metazoa</taxon>
        <taxon>Ecdysozoa</taxon>
        <taxon>Arthropoda</taxon>
        <taxon>Hexapoda</taxon>
        <taxon>Insecta</taxon>
        <taxon>Pterygota</taxon>
        <taxon>Neoptera</taxon>
        <taxon>Paraneoptera</taxon>
        <taxon>Hemiptera</taxon>
        <taxon>Sternorrhyncha</taxon>
        <taxon>Aphidomorpha</taxon>
        <taxon>Aphidoidea</taxon>
        <taxon>Aphididae</taxon>
        <taxon>Sipha</taxon>
    </lineage>
</organism>
<evidence type="ECO:0000256" key="10">
    <source>
        <dbReference type="ARBA" id="ARBA00043185"/>
    </source>
</evidence>
<dbReference type="InterPro" id="IPR011016">
    <property type="entry name" value="Znf_RING-CH"/>
</dbReference>
<comment type="subcellular location">
    <subcellularLocation>
        <location evidence="1">Membrane</location>
        <topology evidence="1">Multi-pass membrane protein</topology>
    </subcellularLocation>
</comment>
<dbReference type="PROSITE" id="PS51292">
    <property type="entry name" value="ZF_RING_CH"/>
    <property type="match status" value="1"/>
</dbReference>
<keyword evidence="6 12" id="KW-1133">Transmembrane helix</keyword>
<name>A0A2S2Q1R1_9HEMI</name>
<dbReference type="CDD" id="cd16701">
    <property type="entry name" value="RING_CH-C4HC3_MARCH5"/>
    <property type="match status" value="1"/>
</dbReference>
<dbReference type="Proteomes" id="UP000694846">
    <property type="component" value="Unplaced"/>
</dbReference>
<dbReference type="EMBL" id="GGMS01002408">
    <property type="protein sequence ID" value="MBY71611.1"/>
    <property type="molecule type" value="Transcribed_RNA"/>
</dbReference>
<dbReference type="Gene3D" id="3.30.40.10">
    <property type="entry name" value="Zinc/RING finger domain, C3HC4 (zinc finger)"/>
    <property type="match status" value="1"/>
</dbReference>
<evidence type="ECO:0000256" key="5">
    <source>
        <dbReference type="ARBA" id="ARBA00022833"/>
    </source>
</evidence>
<dbReference type="InterPro" id="IPR013083">
    <property type="entry name" value="Znf_RING/FYVE/PHD"/>
</dbReference>
<gene>
    <name evidence="14" type="primary">MARCH5</name>
    <name evidence="16" type="synonym">LOC112680781</name>
    <name evidence="14" type="ORF">g.125097</name>
</gene>
<sequence length="294" mass="33307">MENIDSNQHLPSYNRETSEQKHCWVCFGTEEDEFEGGRDWVSPCKCRGSTRWVHQTCVQRWVDEKLKENVHVKAHCPQCNTEYIILYNEVNFFVQVLNKLDKTANQLCPFVAAGVVVSTIYWSAASYGAITVMQVMGEQEAILSMEETDPYILLLILPAIPLSLILGKTINWEETLLLLVQRFTSQLPLLRTILPTFLCEPANTSTSSVQFNQVINPTTTLCAALLLPTTATIVGNILFDNSSYSNFQKTILGGLVYIAVKGALRIYQRQHNIIKERTRKVVDYPESDAEENHS</sequence>
<evidence type="ECO:0000256" key="2">
    <source>
        <dbReference type="ARBA" id="ARBA00022692"/>
    </source>
</evidence>
<evidence type="ECO:0000256" key="9">
    <source>
        <dbReference type="ARBA" id="ARBA00043044"/>
    </source>
</evidence>
<keyword evidence="2 12" id="KW-0812">Transmembrane</keyword>
<dbReference type="AlphaFoldDB" id="A0A2S2Q1R1"/>
<keyword evidence="7 12" id="KW-0472">Membrane</keyword>
<proteinExistence type="predicted"/>
<evidence type="ECO:0000313" key="16">
    <source>
        <dbReference type="RefSeq" id="XP_025406760.1"/>
    </source>
</evidence>
<feature type="transmembrane region" description="Helical" evidence="12">
    <location>
        <begin position="251"/>
        <end position="267"/>
    </location>
</feature>
<evidence type="ECO:0000256" key="7">
    <source>
        <dbReference type="ARBA" id="ARBA00023136"/>
    </source>
</evidence>
<evidence type="ECO:0000313" key="14">
    <source>
        <dbReference type="EMBL" id="MBY71611.1"/>
    </source>
</evidence>
<protein>
    <recommendedName>
        <fullName evidence="8">E3 ubiquitin-protein ligase MARCHF5</fullName>
    </recommendedName>
    <alternativeName>
        <fullName evidence="10">Membrane-associated RING finger protein 5</fullName>
    </alternativeName>
    <alternativeName>
        <fullName evidence="9">Membrane-associated RING-CH protein V</fullName>
    </alternativeName>
    <alternativeName>
        <fullName evidence="11">RING-type E3 ubiquitin transferase MARCHF5</fullName>
    </alternativeName>
</protein>
<dbReference type="Pfam" id="PF12906">
    <property type="entry name" value="RINGv"/>
    <property type="match status" value="1"/>
</dbReference>
<evidence type="ECO:0000256" key="1">
    <source>
        <dbReference type="ARBA" id="ARBA00004141"/>
    </source>
</evidence>